<organism evidence="1 2">
    <name type="scientific">Xenorhabdus cabanillasii JM26</name>
    <dbReference type="NCBI Taxonomy" id="1427517"/>
    <lineage>
        <taxon>Bacteria</taxon>
        <taxon>Pseudomonadati</taxon>
        <taxon>Pseudomonadota</taxon>
        <taxon>Gammaproteobacteria</taxon>
        <taxon>Enterobacterales</taxon>
        <taxon>Morganellaceae</taxon>
        <taxon>Xenorhabdus</taxon>
    </lineage>
</organism>
<name>W1J9E1_9GAMM</name>
<dbReference type="AlphaFoldDB" id="W1J9E1"/>
<dbReference type="Proteomes" id="UP000019197">
    <property type="component" value="Unassembled WGS sequence"/>
</dbReference>
<gene>
    <name evidence="1" type="ORF">XCR1_4160003</name>
</gene>
<evidence type="ECO:0000313" key="2">
    <source>
        <dbReference type="Proteomes" id="UP000019197"/>
    </source>
</evidence>
<accession>W1J9E1</accession>
<comment type="caution">
    <text evidence="1">The sequence shown here is derived from an EMBL/GenBank/DDBJ whole genome shotgun (WGS) entry which is preliminary data.</text>
</comment>
<reference evidence="1 2" key="1">
    <citation type="submission" date="2013-11" db="EMBL/GenBank/DDBJ databases">
        <title>Draft genome sequence and annotation of the entomopathogenic bacterium, Xenorhabdus cabanillasi strain JM26.</title>
        <authorList>
            <person name="Gualtieri M."/>
            <person name="Ogier J.C."/>
            <person name="Pages S."/>
            <person name="Givaudan A."/>
            <person name="Gaudriault S."/>
        </authorList>
    </citation>
    <scope>NUCLEOTIDE SEQUENCE [LARGE SCALE GENOMIC DNA]</scope>
    <source>
        <strain evidence="1 2">JM26</strain>
    </source>
</reference>
<sequence>MLYLRFSTDEFIEPSQIIIHKLNPQKVVGQISSYLNQLLIFECHLSV</sequence>
<proteinExistence type="predicted"/>
<dbReference type="EMBL" id="CBXE010000353">
    <property type="protein sequence ID" value="CDL86466.1"/>
    <property type="molecule type" value="Genomic_DNA"/>
</dbReference>
<evidence type="ECO:0000313" key="1">
    <source>
        <dbReference type="EMBL" id="CDL86466.1"/>
    </source>
</evidence>
<protein>
    <submittedName>
        <fullName evidence="1">Uncharacterized protein</fullName>
    </submittedName>
</protein>